<keyword evidence="5 13" id="KW-0812">Transmembrane</keyword>
<dbReference type="PANTHER" id="PTHR45977:SF4">
    <property type="entry name" value="RING-TYPE DOMAIN-CONTAINING PROTEIN"/>
    <property type="match status" value="1"/>
</dbReference>
<dbReference type="InterPro" id="IPR013083">
    <property type="entry name" value="Znf_RING/FYVE/PHD"/>
</dbReference>
<keyword evidence="4" id="KW-0808">Transferase</keyword>
<reference evidence="15 16" key="1">
    <citation type="journal article" date="2018" name="MBio">
        <title>Comparative Genomics Reveals the Core Gene Toolbox for the Fungus-Insect Symbiosis.</title>
        <authorList>
            <person name="Wang Y."/>
            <person name="Stata M."/>
            <person name="Wang W."/>
            <person name="Stajich J.E."/>
            <person name="White M.M."/>
            <person name="Moncalvo J.M."/>
        </authorList>
    </citation>
    <scope>NUCLEOTIDE SEQUENCE [LARGE SCALE GENOMIC DNA]</scope>
    <source>
        <strain evidence="15 16">AUS-77-4</strain>
    </source>
</reference>
<keyword evidence="16" id="KW-1185">Reference proteome</keyword>
<keyword evidence="9" id="KW-0862">Zinc</keyword>
<dbReference type="GO" id="GO:0008270">
    <property type="term" value="F:zinc ion binding"/>
    <property type="evidence" value="ECO:0007669"/>
    <property type="project" value="UniProtKB-KW"/>
</dbReference>
<dbReference type="GO" id="GO:0006511">
    <property type="term" value="P:ubiquitin-dependent protein catabolic process"/>
    <property type="evidence" value="ECO:0007669"/>
    <property type="project" value="TreeGrafter"/>
</dbReference>
<evidence type="ECO:0000313" key="15">
    <source>
        <dbReference type="EMBL" id="PVU98444.1"/>
    </source>
</evidence>
<dbReference type="UniPathway" id="UPA00143"/>
<dbReference type="Proteomes" id="UP000245699">
    <property type="component" value="Unassembled WGS sequence"/>
</dbReference>
<comment type="subcellular location">
    <subcellularLocation>
        <location evidence="2">Membrane</location>
        <topology evidence="2">Multi-pass membrane protein</topology>
    </subcellularLocation>
</comment>
<evidence type="ECO:0000256" key="12">
    <source>
        <dbReference type="PROSITE-ProRule" id="PRU00175"/>
    </source>
</evidence>
<evidence type="ECO:0000313" key="16">
    <source>
        <dbReference type="Proteomes" id="UP000245699"/>
    </source>
</evidence>
<dbReference type="SUPFAM" id="SSF57850">
    <property type="entry name" value="RING/U-box"/>
    <property type="match status" value="1"/>
</dbReference>
<dbReference type="InterPro" id="IPR001841">
    <property type="entry name" value="Znf_RING"/>
</dbReference>
<keyword evidence="10 13" id="KW-1133">Transmembrane helix</keyword>
<evidence type="ECO:0000256" key="8">
    <source>
        <dbReference type="ARBA" id="ARBA00022786"/>
    </source>
</evidence>
<evidence type="ECO:0000256" key="3">
    <source>
        <dbReference type="ARBA" id="ARBA00012483"/>
    </source>
</evidence>
<evidence type="ECO:0000256" key="2">
    <source>
        <dbReference type="ARBA" id="ARBA00004141"/>
    </source>
</evidence>
<keyword evidence="7 12" id="KW-0863">Zinc-finger</keyword>
<evidence type="ECO:0000256" key="5">
    <source>
        <dbReference type="ARBA" id="ARBA00022692"/>
    </source>
</evidence>
<keyword evidence="11 13" id="KW-0472">Membrane</keyword>
<protein>
    <recommendedName>
        <fullName evidence="3">RING-type E3 ubiquitin transferase</fullName>
        <ecNumber evidence="3">2.3.2.27</ecNumber>
    </recommendedName>
</protein>
<accession>A0A2T9Z1N8</accession>
<evidence type="ECO:0000256" key="1">
    <source>
        <dbReference type="ARBA" id="ARBA00000900"/>
    </source>
</evidence>
<evidence type="ECO:0000256" key="11">
    <source>
        <dbReference type="ARBA" id="ARBA00023136"/>
    </source>
</evidence>
<gene>
    <name evidence="15" type="ORF">BB559_001579</name>
</gene>
<keyword evidence="6" id="KW-0479">Metal-binding</keyword>
<evidence type="ECO:0000256" key="4">
    <source>
        <dbReference type="ARBA" id="ARBA00022679"/>
    </source>
</evidence>
<evidence type="ECO:0000256" key="7">
    <source>
        <dbReference type="ARBA" id="ARBA00022771"/>
    </source>
</evidence>
<feature type="domain" description="RING-type" evidence="14">
    <location>
        <begin position="163"/>
        <end position="205"/>
    </location>
</feature>
<sequence>MSRLTNSFIEVGIFIAIFVIVVMVLFITKLILRSPAHESERENQQILYYPPQFGRGYNPVGLHRLIFMHTVEMNNNVRRQQEKESRAIPPSDLLNYPQVLFKDLKLHYSTSNTQSQAPASPDTCIVDINRERYQSTSVNIPMVSDKHKENRLSTDTSSTEVECLICFEEIEENDIIRTIPCQHVFHSNCLDTWLLEQAAFCPTCRLDLRISKKTSTDSQLT</sequence>
<keyword evidence="8" id="KW-0833">Ubl conjugation pathway</keyword>
<dbReference type="CDD" id="cd16454">
    <property type="entry name" value="RING-H2_PA-TM-RING"/>
    <property type="match status" value="1"/>
</dbReference>
<dbReference type="GO" id="GO:0016567">
    <property type="term" value="P:protein ubiquitination"/>
    <property type="evidence" value="ECO:0007669"/>
    <property type="project" value="UniProtKB-UniPathway"/>
</dbReference>
<dbReference type="PANTHER" id="PTHR45977">
    <property type="entry name" value="TARGET OF ERK KINASE MPK-1"/>
    <property type="match status" value="1"/>
</dbReference>
<organism evidence="15 16">
    <name type="scientific">Furculomyces boomerangus</name>
    <dbReference type="NCBI Taxonomy" id="61424"/>
    <lineage>
        <taxon>Eukaryota</taxon>
        <taxon>Fungi</taxon>
        <taxon>Fungi incertae sedis</taxon>
        <taxon>Zoopagomycota</taxon>
        <taxon>Kickxellomycotina</taxon>
        <taxon>Harpellomycetes</taxon>
        <taxon>Harpellales</taxon>
        <taxon>Harpellaceae</taxon>
        <taxon>Furculomyces</taxon>
    </lineage>
</organism>
<evidence type="ECO:0000256" key="6">
    <source>
        <dbReference type="ARBA" id="ARBA00022723"/>
    </source>
</evidence>
<comment type="caution">
    <text evidence="15">The sequence shown here is derived from an EMBL/GenBank/DDBJ whole genome shotgun (WGS) entry which is preliminary data.</text>
</comment>
<proteinExistence type="predicted"/>
<dbReference type="Gene3D" id="3.30.40.10">
    <property type="entry name" value="Zinc/RING finger domain, C3HC4 (zinc finger)"/>
    <property type="match status" value="1"/>
</dbReference>
<evidence type="ECO:0000259" key="14">
    <source>
        <dbReference type="PROSITE" id="PS50089"/>
    </source>
</evidence>
<evidence type="ECO:0000256" key="10">
    <source>
        <dbReference type="ARBA" id="ARBA00022989"/>
    </source>
</evidence>
<dbReference type="STRING" id="61424.A0A2T9Z1N8"/>
<evidence type="ECO:0000256" key="9">
    <source>
        <dbReference type="ARBA" id="ARBA00022833"/>
    </source>
</evidence>
<dbReference type="AlphaFoldDB" id="A0A2T9Z1N8"/>
<dbReference type="EC" id="2.3.2.27" evidence="3"/>
<dbReference type="EMBL" id="MBFT01000080">
    <property type="protein sequence ID" value="PVU98444.1"/>
    <property type="molecule type" value="Genomic_DNA"/>
</dbReference>
<dbReference type="PROSITE" id="PS50089">
    <property type="entry name" value="ZF_RING_2"/>
    <property type="match status" value="1"/>
</dbReference>
<dbReference type="OrthoDB" id="8062037at2759"/>
<feature type="transmembrane region" description="Helical" evidence="13">
    <location>
        <begin position="12"/>
        <end position="32"/>
    </location>
</feature>
<evidence type="ECO:0000256" key="13">
    <source>
        <dbReference type="SAM" id="Phobius"/>
    </source>
</evidence>
<dbReference type="GO" id="GO:0016020">
    <property type="term" value="C:membrane"/>
    <property type="evidence" value="ECO:0007669"/>
    <property type="project" value="UniProtKB-SubCell"/>
</dbReference>
<name>A0A2T9Z1N8_9FUNG</name>
<dbReference type="SMART" id="SM00184">
    <property type="entry name" value="RING"/>
    <property type="match status" value="1"/>
</dbReference>
<comment type="catalytic activity">
    <reaction evidence="1">
        <text>S-ubiquitinyl-[E2 ubiquitin-conjugating enzyme]-L-cysteine + [acceptor protein]-L-lysine = [E2 ubiquitin-conjugating enzyme]-L-cysteine + N(6)-ubiquitinyl-[acceptor protein]-L-lysine.</text>
        <dbReference type="EC" id="2.3.2.27"/>
    </reaction>
</comment>
<dbReference type="GO" id="GO:0061630">
    <property type="term" value="F:ubiquitin protein ligase activity"/>
    <property type="evidence" value="ECO:0007669"/>
    <property type="project" value="UniProtKB-EC"/>
</dbReference>
<dbReference type="Pfam" id="PF13639">
    <property type="entry name" value="zf-RING_2"/>
    <property type="match status" value="1"/>
</dbReference>